<gene>
    <name evidence="7" type="ORF">BSZ36_02895</name>
</gene>
<keyword evidence="1" id="KW-0645">Protease</keyword>
<dbReference type="Pfam" id="PF00326">
    <property type="entry name" value="Peptidase_S9"/>
    <property type="match status" value="1"/>
</dbReference>
<dbReference type="AlphaFoldDB" id="A0A259TWU2"/>
<dbReference type="GO" id="GO:0008239">
    <property type="term" value="F:dipeptidyl-peptidase activity"/>
    <property type="evidence" value="ECO:0007669"/>
    <property type="project" value="TreeGrafter"/>
</dbReference>
<keyword evidence="8" id="KW-1185">Reference proteome</keyword>
<dbReference type="PROSITE" id="PS00708">
    <property type="entry name" value="PRO_ENDOPEP_SER"/>
    <property type="match status" value="1"/>
</dbReference>
<dbReference type="InterPro" id="IPR029058">
    <property type="entry name" value="AB_hydrolase_fold"/>
</dbReference>
<dbReference type="PANTHER" id="PTHR11731:SF193">
    <property type="entry name" value="DIPEPTIDYL PEPTIDASE 9"/>
    <property type="match status" value="1"/>
</dbReference>
<dbReference type="SUPFAM" id="SSF82171">
    <property type="entry name" value="DPP6 N-terminal domain-like"/>
    <property type="match status" value="1"/>
</dbReference>
<dbReference type="Gene3D" id="2.140.10.30">
    <property type="entry name" value="Dipeptidylpeptidase IV, N-terminal domain"/>
    <property type="match status" value="1"/>
</dbReference>
<evidence type="ECO:0000313" key="8">
    <source>
        <dbReference type="Proteomes" id="UP000216446"/>
    </source>
</evidence>
<keyword evidence="2" id="KW-0378">Hydrolase</keyword>
<dbReference type="InterPro" id="IPR002471">
    <property type="entry name" value="Pept_S9_AS"/>
</dbReference>
<accession>A0A259TWU2</accession>
<evidence type="ECO:0000256" key="2">
    <source>
        <dbReference type="ARBA" id="ARBA00022801"/>
    </source>
</evidence>
<dbReference type="InParanoid" id="A0A259TWU2"/>
<evidence type="ECO:0000256" key="3">
    <source>
        <dbReference type="ARBA" id="ARBA00023180"/>
    </source>
</evidence>
<dbReference type="InterPro" id="IPR002469">
    <property type="entry name" value="Peptidase_S9B_N"/>
</dbReference>
<feature type="domain" description="Peptidase S9 prolyl oligopeptidase catalytic" evidence="5">
    <location>
        <begin position="588"/>
        <end position="791"/>
    </location>
</feature>
<dbReference type="InterPro" id="IPR001375">
    <property type="entry name" value="Peptidase_S9_cat"/>
</dbReference>
<sequence length="804" mass="88462">MPTTNAHTMRRLLHPYVFLLAFGLPLAGCATAQTPAPTTESAAMPPAIPMRAPEAAPAAELTLQKLFNSGEFYGDGFQGGRWAAEGPELLYVETDRASGASSLVRLDLTDDGREVLIDGARLTKTDGEGLIAIEDYEYSADGSKALLYTDSERVWRLNTKGYYYVYDFASGEVKPVADRARGLQMFAKFNADASHVAFVRDRNLYVVDLASGEEAALTTNGGPGAVINGTFDWVYEEEFGLRDGFRWHPEGDLIAFYQLDESGTRDFTMYDSRTLYPELTSFRYPKVGEANSEIRVGVVDASSGETTLFDTDTWFEGGDETEYIAAMGWTPPLADGGRDVWMLRLNRDQNHVDLLYADPASGAVRTVLQEDVSAYVEVENGFSDTETGTITFLQDGEHFAWRSPRDGYGHLYLYKNDGTFVRQLTRGEWDVTDFHGIDEAEGQIYVTTTARGPLERHLYRVPLAGGAPVQITEQAGTHSVDLSRDFDYFIDTYSNATTPATTALYRTSGDQVSVLVDNDALIQRLAAYDLPAPEFMTVPGADGTPLNAYVVKPRDFDPSKEYGLLIHTYGGPGSQEVRDAWAGNERLWHHYLADTYGVIVAGVDNRGTGGRGYAFKTATQNRLGILEAEDQIAAGQHFAAMDFVDADRVGIWGWSYGGYLTLLAMTYGDGPETFAAGMAVAPVTSWRQYDTIYTERYLSTPQKNAEGYDLGSPVTYAANLRDDQALLMVHGDADDNVHPQNTFAMADALQAEGKQFEMMIYPGRTHGIYEGRGTRLHLYTLMTNFVRDNLGEGAMSMASAAGTQ</sequence>
<organism evidence="7 8">
    <name type="scientific">Rubricoccus marinus</name>
    <dbReference type="NCBI Taxonomy" id="716817"/>
    <lineage>
        <taxon>Bacteria</taxon>
        <taxon>Pseudomonadati</taxon>
        <taxon>Rhodothermota</taxon>
        <taxon>Rhodothermia</taxon>
        <taxon>Rhodothermales</taxon>
        <taxon>Rubricoccaceae</taxon>
        <taxon>Rubricoccus</taxon>
    </lineage>
</organism>
<dbReference type="EMBL" id="MQWB01000001">
    <property type="protein sequence ID" value="OZC02018.1"/>
    <property type="molecule type" value="Genomic_DNA"/>
</dbReference>
<evidence type="ECO:0000259" key="6">
    <source>
        <dbReference type="Pfam" id="PF00930"/>
    </source>
</evidence>
<dbReference type="GO" id="GO:0006508">
    <property type="term" value="P:proteolysis"/>
    <property type="evidence" value="ECO:0007669"/>
    <property type="project" value="UniProtKB-KW"/>
</dbReference>
<proteinExistence type="predicted"/>
<feature type="signal peptide" evidence="4">
    <location>
        <begin position="1"/>
        <end position="32"/>
    </location>
</feature>
<keyword evidence="4" id="KW-0732">Signal</keyword>
<dbReference type="Proteomes" id="UP000216446">
    <property type="component" value="Unassembled WGS sequence"/>
</dbReference>
<evidence type="ECO:0000256" key="4">
    <source>
        <dbReference type="SAM" id="SignalP"/>
    </source>
</evidence>
<feature type="chain" id="PRO_5011994498" evidence="4">
    <location>
        <begin position="33"/>
        <end position="804"/>
    </location>
</feature>
<protein>
    <submittedName>
        <fullName evidence="7">Peptidase S9</fullName>
    </submittedName>
</protein>
<dbReference type="PANTHER" id="PTHR11731">
    <property type="entry name" value="PROTEASE FAMILY S9B,C DIPEPTIDYL-PEPTIDASE IV-RELATED"/>
    <property type="match status" value="1"/>
</dbReference>
<dbReference type="InterPro" id="IPR050278">
    <property type="entry name" value="Serine_Prot_S9B/DPPIV"/>
</dbReference>
<dbReference type="FunFam" id="3.40.50.1820:FF:000003">
    <property type="entry name" value="Dipeptidyl peptidase 4"/>
    <property type="match status" value="1"/>
</dbReference>
<evidence type="ECO:0000256" key="1">
    <source>
        <dbReference type="ARBA" id="ARBA00022670"/>
    </source>
</evidence>
<evidence type="ECO:0000313" key="7">
    <source>
        <dbReference type="EMBL" id="OZC02018.1"/>
    </source>
</evidence>
<dbReference type="SUPFAM" id="SSF53474">
    <property type="entry name" value="alpha/beta-Hydrolases"/>
    <property type="match status" value="1"/>
</dbReference>
<reference evidence="7 8" key="1">
    <citation type="submission" date="2016-11" db="EMBL/GenBank/DDBJ databases">
        <title>Study of marine rhodopsin-containing bacteria.</title>
        <authorList>
            <person name="Yoshizawa S."/>
            <person name="Kumagai Y."/>
            <person name="Kogure K."/>
        </authorList>
    </citation>
    <scope>NUCLEOTIDE SEQUENCE [LARGE SCALE GENOMIC DNA]</scope>
    <source>
        <strain evidence="7 8">SG-29</strain>
    </source>
</reference>
<keyword evidence="3" id="KW-0325">Glycoprotein</keyword>
<dbReference type="Pfam" id="PF00930">
    <property type="entry name" value="DPPIV_N"/>
    <property type="match status" value="1"/>
</dbReference>
<evidence type="ECO:0000259" key="5">
    <source>
        <dbReference type="Pfam" id="PF00326"/>
    </source>
</evidence>
<comment type="caution">
    <text evidence="7">The sequence shown here is derived from an EMBL/GenBank/DDBJ whole genome shotgun (WGS) entry which is preliminary data.</text>
</comment>
<dbReference type="GO" id="GO:0004252">
    <property type="term" value="F:serine-type endopeptidase activity"/>
    <property type="evidence" value="ECO:0007669"/>
    <property type="project" value="InterPro"/>
</dbReference>
<name>A0A259TWU2_9BACT</name>
<feature type="domain" description="Dipeptidylpeptidase IV N-terminal" evidence="6">
    <location>
        <begin position="139"/>
        <end position="499"/>
    </location>
</feature>
<dbReference type="Gene3D" id="3.40.50.1820">
    <property type="entry name" value="alpha/beta hydrolase"/>
    <property type="match status" value="1"/>
</dbReference>